<dbReference type="PANTHER" id="PTHR32337">
    <property type="entry name" value="NUCLEOLAR PROTEIN 7"/>
    <property type="match status" value="1"/>
</dbReference>
<feature type="region of interest" description="Disordered" evidence="1">
    <location>
        <begin position="28"/>
        <end position="49"/>
    </location>
</feature>
<organism evidence="3 4">
    <name type="scientific">Acipenser oxyrinchus oxyrinchus</name>
    <dbReference type="NCBI Taxonomy" id="40147"/>
    <lineage>
        <taxon>Eukaryota</taxon>
        <taxon>Metazoa</taxon>
        <taxon>Chordata</taxon>
        <taxon>Craniata</taxon>
        <taxon>Vertebrata</taxon>
        <taxon>Euteleostomi</taxon>
        <taxon>Actinopterygii</taxon>
        <taxon>Chondrostei</taxon>
        <taxon>Acipenseriformes</taxon>
        <taxon>Acipenseridae</taxon>
        <taxon>Acipenser</taxon>
    </lineage>
</organism>
<dbReference type="GO" id="GO:0003723">
    <property type="term" value="F:RNA binding"/>
    <property type="evidence" value="ECO:0007669"/>
    <property type="project" value="TreeGrafter"/>
</dbReference>
<dbReference type="GO" id="GO:0005730">
    <property type="term" value="C:nucleolus"/>
    <property type="evidence" value="ECO:0007669"/>
    <property type="project" value="TreeGrafter"/>
</dbReference>
<dbReference type="PANTHER" id="PTHR32337:SF2">
    <property type="entry name" value="NUCLEOLAR PROTEIN 7"/>
    <property type="match status" value="1"/>
</dbReference>
<evidence type="ECO:0000313" key="4">
    <source>
        <dbReference type="Proteomes" id="UP001230051"/>
    </source>
</evidence>
<reference evidence="3" key="1">
    <citation type="submission" date="2022-02" db="EMBL/GenBank/DDBJ databases">
        <title>Atlantic sturgeon de novo genome assembly.</title>
        <authorList>
            <person name="Stock M."/>
            <person name="Klopp C."/>
            <person name="Guiguen Y."/>
            <person name="Cabau C."/>
            <person name="Parinello H."/>
            <person name="Santidrian Yebra-Pimentel E."/>
            <person name="Kuhl H."/>
            <person name="Dirks R.P."/>
            <person name="Guessner J."/>
            <person name="Wuertz S."/>
            <person name="Du K."/>
            <person name="Schartl M."/>
        </authorList>
    </citation>
    <scope>NUCLEOTIDE SEQUENCE</scope>
    <source>
        <strain evidence="3">STURGEONOMICS-FGT-2020</strain>
        <tissue evidence="3">Whole blood</tissue>
    </source>
</reference>
<feature type="compositionally biased region" description="Acidic residues" evidence="1">
    <location>
        <begin position="31"/>
        <end position="46"/>
    </location>
</feature>
<dbReference type="AlphaFoldDB" id="A0AAD8LSC9"/>
<comment type="caution">
    <text evidence="3">The sequence shown here is derived from an EMBL/GenBank/DDBJ whole genome shotgun (WGS) entry which is preliminary data.</text>
</comment>
<proteinExistence type="predicted"/>
<feature type="region of interest" description="Disordered" evidence="1">
    <location>
        <begin position="108"/>
        <end position="135"/>
    </location>
</feature>
<evidence type="ECO:0000313" key="3">
    <source>
        <dbReference type="EMBL" id="KAK1172469.1"/>
    </source>
</evidence>
<evidence type="ECO:0000259" key="2">
    <source>
        <dbReference type="Pfam" id="PF08157"/>
    </source>
</evidence>
<dbReference type="Pfam" id="PF08157">
    <property type="entry name" value="NUC129"/>
    <property type="match status" value="1"/>
</dbReference>
<dbReference type="InterPro" id="IPR012579">
    <property type="entry name" value="NOL7_C"/>
</dbReference>
<protein>
    <submittedName>
        <fullName evidence="3">Nucleolar protein 7-like</fullName>
    </submittedName>
</protein>
<gene>
    <name evidence="3" type="primary">NOL7</name>
    <name evidence="3" type="ORF">AOXY_G5052</name>
</gene>
<feature type="domain" description="U3 small nucleolar RNA-associated protein NOL7 C-terminal" evidence="2">
    <location>
        <begin position="143"/>
        <end position="205"/>
    </location>
</feature>
<sequence>MATKQRGGVDVRRKKKRNIDVKAIVDLGADYSDDDDDDDDDAPEEVTFEKAKADAVRSMRNALDTIKRDKELLKEKRRKRQELFQQQKKRKLLSEDILEEIELAYTKKGKTLDSEEQEKEESEEDEESEDEEEVVNARLKESYKAVRLKDQIDANARQESASDFIKSRLYGPGTNRTTTNHMLSLKNKTGMNKTAAVQFVDKKWGSEKKGEAEKFKKRWIRNQNMVAK</sequence>
<evidence type="ECO:0000256" key="1">
    <source>
        <dbReference type="SAM" id="MobiDB-lite"/>
    </source>
</evidence>
<dbReference type="Proteomes" id="UP001230051">
    <property type="component" value="Unassembled WGS sequence"/>
</dbReference>
<keyword evidence="4" id="KW-1185">Reference proteome</keyword>
<accession>A0AAD8LSC9</accession>
<feature type="compositionally biased region" description="Acidic residues" evidence="1">
    <location>
        <begin position="114"/>
        <end position="134"/>
    </location>
</feature>
<name>A0AAD8LSC9_ACIOX</name>
<dbReference type="EMBL" id="JAGXEW010000004">
    <property type="protein sequence ID" value="KAK1172469.1"/>
    <property type="molecule type" value="Genomic_DNA"/>
</dbReference>